<evidence type="ECO:0000313" key="6">
    <source>
        <dbReference type="Proteomes" id="UP000480303"/>
    </source>
</evidence>
<keyword evidence="1" id="KW-0805">Transcription regulation</keyword>
<reference evidence="5 6" key="1">
    <citation type="submission" date="2020-02" db="EMBL/GenBank/DDBJ databases">
        <title>Draft genome sequence of Lactococcus sp. Hs30E4-3.</title>
        <authorList>
            <person name="Noda S."/>
            <person name="Yuki M."/>
            <person name="Ohkuma M."/>
        </authorList>
    </citation>
    <scope>NUCLEOTIDE SEQUENCE [LARGE SCALE GENOMIC DNA]</scope>
    <source>
        <strain evidence="5 6">Hs30E4-3</strain>
    </source>
</reference>
<dbReference type="Proteomes" id="UP000480303">
    <property type="component" value="Unassembled WGS sequence"/>
</dbReference>
<organism evidence="5 6">
    <name type="scientific">Pseudolactococcus hodotermopsidis</name>
    <dbReference type="NCBI Taxonomy" id="2709157"/>
    <lineage>
        <taxon>Bacteria</taxon>
        <taxon>Bacillati</taxon>
        <taxon>Bacillota</taxon>
        <taxon>Bacilli</taxon>
        <taxon>Lactobacillales</taxon>
        <taxon>Streptococcaceae</taxon>
        <taxon>Pseudolactococcus</taxon>
    </lineage>
</organism>
<keyword evidence="3" id="KW-0804">Transcription</keyword>
<dbReference type="Gene3D" id="1.10.10.60">
    <property type="entry name" value="Homeodomain-like"/>
    <property type="match status" value="2"/>
</dbReference>
<comment type="caution">
    <text evidence="5">The sequence shown here is derived from an EMBL/GenBank/DDBJ whole genome shotgun (WGS) entry which is preliminary data.</text>
</comment>
<dbReference type="Pfam" id="PF12833">
    <property type="entry name" value="HTH_18"/>
    <property type="match status" value="1"/>
</dbReference>
<evidence type="ECO:0000256" key="2">
    <source>
        <dbReference type="ARBA" id="ARBA00023125"/>
    </source>
</evidence>
<dbReference type="SMART" id="SM00342">
    <property type="entry name" value="HTH_ARAC"/>
    <property type="match status" value="1"/>
</dbReference>
<dbReference type="Pfam" id="PF07883">
    <property type="entry name" value="Cupin_2"/>
    <property type="match status" value="1"/>
</dbReference>
<protein>
    <recommendedName>
        <fullName evidence="4">HTH araC/xylS-type domain-containing protein</fullName>
    </recommendedName>
</protein>
<gene>
    <name evidence="5" type="ORF">Hs30E_16110</name>
</gene>
<dbReference type="PROSITE" id="PS01124">
    <property type="entry name" value="HTH_ARAC_FAMILY_2"/>
    <property type="match status" value="1"/>
</dbReference>
<accession>A0A6A0BCG3</accession>
<keyword evidence="6" id="KW-1185">Reference proteome</keyword>
<name>A0A6A0BCG3_9LACT</name>
<keyword evidence="2" id="KW-0238">DNA-binding</keyword>
<dbReference type="InterPro" id="IPR011051">
    <property type="entry name" value="RmlC_Cupin_sf"/>
</dbReference>
<evidence type="ECO:0000259" key="4">
    <source>
        <dbReference type="PROSITE" id="PS01124"/>
    </source>
</evidence>
<dbReference type="InterPro" id="IPR013096">
    <property type="entry name" value="Cupin_2"/>
</dbReference>
<dbReference type="InterPro" id="IPR020449">
    <property type="entry name" value="Tscrpt_reg_AraC-type_HTH"/>
</dbReference>
<dbReference type="PROSITE" id="PS00041">
    <property type="entry name" value="HTH_ARAC_FAMILY_1"/>
    <property type="match status" value="1"/>
</dbReference>
<dbReference type="InterPro" id="IPR014710">
    <property type="entry name" value="RmlC-like_jellyroll"/>
</dbReference>
<dbReference type="InterPro" id="IPR009057">
    <property type="entry name" value="Homeodomain-like_sf"/>
</dbReference>
<evidence type="ECO:0000256" key="1">
    <source>
        <dbReference type="ARBA" id="ARBA00023015"/>
    </source>
</evidence>
<dbReference type="InterPro" id="IPR018062">
    <property type="entry name" value="HTH_AraC-typ_CS"/>
</dbReference>
<dbReference type="EMBL" id="BLLI01000054">
    <property type="protein sequence ID" value="GFH43060.1"/>
    <property type="molecule type" value="Genomic_DNA"/>
</dbReference>
<feature type="domain" description="HTH araC/xylS-type" evidence="4">
    <location>
        <begin position="187"/>
        <end position="285"/>
    </location>
</feature>
<dbReference type="AlphaFoldDB" id="A0A6A0BCG3"/>
<evidence type="ECO:0000256" key="3">
    <source>
        <dbReference type="ARBA" id="ARBA00023163"/>
    </source>
</evidence>
<evidence type="ECO:0000313" key="5">
    <source>
        <dbReference type="EMBL" id="GFH43060.1"/>
    </source>
</evidence>
<dbReference type="SUPFAM" id="SSF51182">
    <property type="entry name" value="RmlC-like cupins"/>
    <property type="match status" value="1"/>
</dbReference>
<dbReference type="GO" id="GO:0003700">
    <property type="term" value="F:DNA-binding transcription factor activity"/>
    <property type="evidence" value="ECO:0007669"/>
    <property type="project" value="InterPro"/>
</dbReference>
<dbReference type="GO" id="GO:0043565">
    <property type="term" value="F:sequence-specific DNA binding"/>
    <property type="evidence" value="ECO:0007669"/>
    <property type="project" value="InterPro"/>
</dbReference>
<dbReference type="PANTHER" id="PTHR43280">
    <property type="entry name" value="ARAC-FAMILY TRANSCRIPTIONAL REGULATOR"/>
    <property type="match status" value="1"/>
</dbReference>
<sequence>MSWSIDVYSDKSENLTYNKPDFPIYARINDLQSYQYAAPCHWHRDLEFIKVLSGSMAFSVNGEIVTLTKGNGLFVNSKRLHYGFSDAKNDCRFIALIINPILFSENSLAVQKYVAEKFAQNTTSYLLLEDEHPALRQISDIYKLMQTDLQNPLHVIAKSLALCAEISDQLTQVSNTVDETPEQISIWQMIDYIHKNFDDKLSIEAIASAGAVCRSKCCRLFSHYIQQTPNAYLNQYRLAKSCEMLRDTSRTISEIAMLCGFQSSSYFTSVFRQAFGLTPKNYRFMREK</sequence>
<dbReference type="PRINTS" id="PR00032">
    <property type="entry name" value="HTHARAC"/>
</dbReference>
<dbReference type="InterPro" id="IPR018060">
    <property type="entry name" value="HTH_AraC"/>
</dbReference>
<proteinExistence type="predicted"/>
<dbReference type="PANTHER" id="PTHR43280:SF28">
    <property type="entry name" value="HTH-TYPE TRANSCRIPTIONAL ACTIVATOR RHAS"/>
    <property type="match status" value="1"/>
</dbReference>
<dbReference type="RefSeq" id="WP_172209500.1">
    <property type="nucleotide sequence ID" value="NZ_BLLI01000054.1"/>
</dbReference>
<dbReference type="Gene3D" id="2.60.120.10">
    <property type="entry name" value="Jelly Rolls"/>
    <property type="match status" value="1"/>
</dbReference>
<dbReference type="SUPFAM" id="SSF46689">
    <property type="entry name" value="Homeodomain-like"/>
    <property type="match status" value="2"/>
</dbReference>